<organism evidence="2 3">
    <name type="scientific">Candidatus Geothrix odensensis</name>
    <dbReference type="NCBI Taxonomy" id="2954440"/>
    <lineage>
        <taxon>Bacteria</taxon>
        <taxon>Pseudomonadati</taxon>
        <taxon>Acidobacteriota</taxon>
        <taxon>Holophagae</taxon>
        <taxon>Holophagales</taxon>
        <taxon>Holophagaceae</taxon>
        <taxon>Geothrix</taxon>
    </lineage>
</organism>
<protein>
    <submittedName>
        <fullName evidence="2">Zf-HC2 domain-containing protein</fullName>
    </submittedName>
</protein>
<evidence type="ECO:0000256" key="1">
    <source>
        <dbReference type="SAM" id="MobiDB-lite"/>
    </source>
</evidence>
<dbReference type="Gene3D" id="1.10.10.1320">
    <property type="entry name" value="Anti-sigma factor, zinc-finger domain"/>
    <property type="match status" value="1"/>
</dbReference>
<reference evidence="2 3" key="1">
    <citation type="submission" date="2020-10" db="EMBL/GenBank/DDBJ databases">
        <title>Connecting structure to function with the recovery of over 1000 high-quality activated sludge metagenome-assembled genomes encoding full-length rRNA genes using long-read sequencing.</title>
        <authorList>
            <person name="Singleton C.M."/>
            <person name="Petriglieri F."/>
            <person name="Kristensen J.M."/>
            <person name="Kirkegaard R.H."/>
            <person name="Michaelsen T.Y."/>
            <person name="Andersen M.H."/>
            <person name="Karst S.M."/>
            <person name="Dueholm M.S."/>
            <person name="Nielsen P.H."/>
            <person name="Albertsen M."/>
        </authorList>
    </citation>
    <scope>NUCLEOTIDE SEQUENCE [LARGE SCALE GENOMIC DNA]</scope>
    <source>
        <strain evidence="2">OdNE_18-Q3-R46-58_MAXAC.008</strain>
    </source>
</reference>
<name>A0A936F1Y0_9BACT</name>
<proteinExistence type="predicted"/>
<comment type="caution">
    <text evidence="2">The sequence shown here is derived from an EMBL/GenBank/DDBJ whole genome shotgun (WGS) entry which is preliminary data.</text>
</comment>
<evidence type="ECO:0000313" key="3">
    <source>
        <dbReference type="Proteomes" id="UP000709959"/>
    </source>
</evidence>
<dbReference type="AlphaFoldDB" id="A0A936F1Y0"/>
<dbReference type="InterPro" id="IPR041916">
    <property type="entry name" value="Anti_sigma_zinc_sf"/>
</dbReference>
<dbReference type="EMBL" id="JADKCH010000007">
    <property type="protein sequence ID" value="MBK8572634.1"/>
    <property type="molecule type" value="Genomic_DNA"/>
</dbReference>
<dbReference type="Proteomes" id="UP000709959">
    <property type="component" value="Unassembled WGS sequence"/>
</dbReference>
<feature type="compositionally biased region" description="Low complexity" evidence="1">
    <location>
        <begin position="227"/>
        <end position="236"/>
    </location>
</feature>
<sequence>MQPLSPDPKVVPLDPGASPELTRAILVRTSGDPCQRLQSLACDFVDGSLEAGQASLVRLHLGHCGACSALVEALASLQADLPAMAQVDPGPWFTQAVLRATRHQPIRPSADLQSLWWRLMHRPRIALEAAYLGAAAGLMGIYLPLPDLAPRVPALVQPLGDSALRVAGQMAQAERRTSASLQRSLRPIVSPRPAPLPSGNLWQRLSSWTRTRLQAFRKAPAPPPSPETQKPPSTNP</sequence>
<feature type="region of interest" description="Disordered" evidence="1">
    <location>
        <begin position="213"/>
        <end position="236"/>
    </location>
</feature>
<evidence type="ECO:0000313" key="2">
    <source>
        <dbReference type="EMBL" id="MBK8572634.1"/>
    </source>
</evidence>
<accession>A0A936F1Y0</accession>
<gene>
    <name evidence="2" type="ORF">IPN91_08305</name>
</gene>